<evidence type="ECO:0000256" key="9">
    <source>
        <dbReference type="SAM" id="Phobius"/>
    </source>
</evidence>
<comment type="catalytic activity">
    <reaction evidence="7">
        <text>myo-inositol(out) + H(+)(out) = myo-inositol(in) + H(+)(in)</text>
        <dbReference type="Rhea" id="RHEA:60364"/>
        <dbReference type="ChEBI" id="CHEBI:15378"/>
        <dbReference type="ChEBI" id="CHEBI:17268"/>
    </reaction>
</comment>
<evidence type="ECO:0000256" key="1">
    <source>
        <dbReference type="ARBA" id="ARBA00004141"/>
    </source>
</evidence>
<dbReference type="OrthoDB" id="6133115at2759"/>
<evidence type="ECO:0000259" key="10">
    <source>
        <dbReference type="PROSITE" id="PS50850"/>
    </source>
</evidence>
<keyword evidence="5 9" id="KW-1133">Transmembrane helix</keyword>
<protein>
    <submittedName>
        <fullName evidence="11">Putative MFS lactose permease</fullName>
    </submittedName>
</protein>
<feature type="transmembrane region" description="Helical" evidence="9">
    <location>
        <begin position="228"/>
        <end position="249"/>
    </location>
</feature>
<dbReference type="InterPro" id="IPR003663">
    <property type="entry name" value="Sugar/inositol_transpt"/>
</dbReference>
<dbReference type="NCBIfam" id="TIGR00879">
    <property type="entry name" value="SP"/>
    <property type="match status" value="1"/>
</dbReference>
<feature type="transmembrane region" description="Helical" evidence="9">
    <location>
        <begin position="459"/>
        <end position="480"/>
    </location>
</feature>
<feature type="transmembrane region" description="Helical" evidence="9">
    <location>
        <begin position="198"/>
        <end position="222"/>
    </location>
</feature>
<gene>
    <name evidence="11" type="ORF">CALVIDRAFT_490409</name>
</gene>
<dbReference type="InterPro" id="IPR036259">
    <property type="entry name" value="MFS_trans_sf"/>
</dbReference>
<proteinExistence type="inferred from homology"/>
<dbReference type="PROSITE" id="PS00216">
    <property type="entry name" value="SUGAR_TRANSPORT_1"/>
    <property type="match status" value="1"/>
</dbReference>
<organism evidence="11 12">
    <name type="scientific">Calocera viscosa (strain TUFC12733)</name>
    <dbReference type="NCBI Taxonomy" id="1330018"/>
    <lineage>
        <taxon>Eukaryota</taxon>
        <taxon>Fungi</taxon>
        <taxon>Dikarya</taxon>
        <taxon>Basidiomycota</taxon>
        <taxon>Agaricomycotina</taxon>
        <taxon>Dacrymycetes</taxon>
        <taxon>Dacrymycetales</taxon>
        <taxon>Dacrymycetaceae</taxon>
        <taxon>Calocera</taxon>
    </lineage>
</organism>
<keyword evidence="4 9" id="KW-0812">Transmembrane</keyword>
<evidence type="ECO:0000256" key="6">
    <source>
        <dbReference type="ARBA" id="ARBA00023136"/>
    </source>
</evidence>
<evidence type="ECO:0000256" key="5">
    <source>
        <dbReference type="ARBA" id="ARBA00022989"/>
    </source>
</evidence>
<dbReference type="InterPro" id="IPR020846">
    <property type="entry name" value="MFS_dom"/>
</dbReference>
<dbReference type="PANTHER" id="PTHR48022">
    <property type="entry name" value="PLASTIDIC GLUCOSE TRANSPORTER 4"/>
    <property type="match status" value="1"/>
</dbReference>
<dbReference type="InterPro" id="IPR005829">
    <property type="entry name" value="Sugar_transporter_CS"/>
</dbReference>
<keyword evidence="12" id="KW-1185">Reference proteome</keyword>
<feature type="transmembrane region" description="Helical" evidence="9">
    <location>
        <begin position="422"/>
        <end position="439"/>
    </location>
</feature>
<dbReference type="Pfam" id="PF00083">
    <property type="entry name" value="Sugar_tr"/>
    <property type="match status" value="1"/>
</dbReference>
<dbReference type="PANTHER" id="PTHR48022:SF36">
    <property type="entry name" value="LACTOSE PERMEASE, PUTATIVE (AFU_ORTHOLOGUE AFUA_1G17310)-RELATED"/>
    <property type="match status" value="1"/>
</dbReference>
<comment type="subcellular location">
    <subcellularLocation>
        <location evidence="1">Membrane</location>
        <topology evidence="1">Multi-pass membrane protein</topology>
    </subcellularLocation>
</comment>
<dbReference type="GO" id="GO:0016020">
    <property type="term" value="C:membrane"/>
    <property type="evidence" value="ECO:0007669"/>
    <property type="project" value="UniProtKB-SubCell"/>
</dbReference>
<evidence type="ECO:0000313" key="12">
    <source>
        <dbReference type="Proteomes" id="UP000076738"/>
    </source>
</evidence>
<evidence type="ECO:0000256" key="2">
    <source>
        <dbReference type="ARBA" id="ARBA00010992"/>
    </source>
</evidence>
<accession>A0A167GEN4</accession>
<dbReference type="Proteomes" id="UP000076738">
    <property type="component" value="Unassembled WGS sequence"/>
</dbReference>
<feature type="domain" description="Major facilitator superfamily (MFS) profile" evidence="10">
    <location>
        <begin position="69"/>
        <end position="509"/>
    </location>
</feature>
<dbReference type="AlphaFoldDB" id="A0A167GEN4"/>
<reference evidence="11 12" key="1">
    <citation type="journal article" date="2016" name="Mol. Biol. Evol.">
        <title>Comparative Genomics of Early-Diverging Mushroom-Forming Fungi Provides Insights into the Origins of Lignocellulose Decay Capabilities.</title>
        <authorList>
            <person name="Nagy L.G."/>
            <person name="Riley R."/>
            <person name="Tritt A."/>
            <person name="Adam C."/>
            <person name="Daum C."/>
            <person name="Floudas D."/>
            <person name="Sun H."/>
            <person name="Yadav J.S."/>
            <person name="Pangilinan J."/>
            <person name="Larsson K.H."/>
            <person name="Matsuura K."/>
            <person name="Barry K."/>
            <person name="Labutti K."/>
            <person name="Kuo R."/>
            <person name="Ohm R.A."/>
            <person name="Bhattacharya S.S."/>
            <person name="Shirouzu T."/>
            <person name="Yoshinaga Y."/>
            <person name="Martin F.M."/>
            <person name="Grigoriev I.V."/>
            <person name="Hibbett D.S."/>
        </authorList>
    </citation>
    <scope>NUCLEOTIDE SEQUENCE [LARGE SCALE GENOMIC DNA]</scope>
    <source>
        <strain evidence="11 12">TUFC12733</strain>
    </source>
</reference>
<dbReference type="InterPro" id="IPR005828">
    <property type="entry name" value="MFS_sugar_transport-like"/>
</dbReference>
<evidence type="ECO:0000256" key="4">
    <source>
        <dbReference type="ARBA" id="ARBA00022692"/>
    </source>
</evidence>
<feature type="transmembrane region" description="Helical" evidence="9">
    <location>
        <begin position="64"/>
        <end position="84"/>
    </location>
</feature>
<dbReference type="EMBL" id="KV417341">
    <property type="protein sequence ID" value="KZO90477.1"/>
    <property type="molecule type" value="Genomic_DNA"/>
</dbReference>
<evidence type="ECO:0000256" key="7">
    <source>
        <dbReference type="ARBA" id="ARBA00049119"/>
    </source>
</evidence>
<feature type="transmembrane region" description="Helical" evidence="9">
    <location>
        <begin position="165"/>
        <end position="186"/>
    </location>
</feature>
<dbReference type="FunFam" id="1.20.1250.20:FF:000134">
    <property type="entry name" value="MFS sugar transporter protein"/>
    <property type="match status" value="1"/>
</dbReference>
<dbReference type="GO" id="GO:0005351">
    <property type="term" value="F:carbohydrate:proton symporter activity"/>
    <property type="evidence" value="ECO:0007669"/>
    <property type="project" value="TreeGrafter"/>
</dbReference>
<keyword evidence="3 8" id="KW-0813">Transport</keyword>
<evidence type="ECO:0000313" key="11">
    <source>
        <dbReference type="EMBL" id="KZO90477.1"/>
    </source>
</evidence>
<feature type="transmembrane region" description="Helical" evidence="9">
    <location>
        <begin position="139"/>
        <end position="159"/>
    </location>
</feature>
<dbReference type="Gene3D" id="1.20.1250.20">
    <property type="entry name" value="MFS general substrate transporter like domains"/>
    <property type="match status" value="1"/>
</dbReference>
<evidence type="ECO:0000256" key="3">
    <source>
        <dbReference type="ARBA" id="ARBA00022448"/>
    </source>
</evidence>
<dbReference type="PROSITE" id="PS50850">
    <property type="entry name" value="MFS"/>
    <property type="match status" value="1"/>
</dbReference>
<feature type="transmembrane region" description="Helical" evidence="9">
    <location>
        <begin position="104"/>
        <end position="127"/>
    </location>
</feature>
<dbReference type="SUPFAM" id="SSF103473">
    <property type="entry name" value="MFS general substrate transporter"/>
    <property type="match status" value="1"/>
</dbReference>
<dbReference type="InterPro" id="IPR050360">
    <property type="entry name" value="MFS_Sugar_Transporters"/>
</dbReference>
<feature type="transmembrane region" description="Helical" evidence="9">
    <location>
        <begin position="486"/>
        <end position="504"/>
    </location>
</feature>
<name>A0A167GEN4_CALVF</name>
<keyword evidence="6 9" id="KW-0472">Membrane</keyword>
<comment type="similarity">
    <text evidence="2 8">Belongs to the major facilitator superfamily. Sugar transporter (TC 2.A.1.1) family.</text>
</comment>
<sequence length="542" mass="59287">MSQVPITAAIEKDTPSLSSQQKELELSHIEEVPAHERRAVHVKNAAWLVAKSESKLSPWTKESAVLFLCCFTAFLTTAVTGYDGTLMTSITGMPYFTQTINQGAAPSSTGLIFSMYQIGAIVSTLFAGPAADRLGRRGGLMLGCTIVVLGAIVICTSHGRSQFIAGRFILGFATTFLIVSGPTYCVELAPPQWRGRMTAFYNTGWYSGAIPAAGVCLGTLNIPSDWSWRIPLLIQGIPALVCGCIVLFLPESPRFLAMTGRDEDAMAFLVKYHGNGNLDDPLVKLEFDEFKESIQTTGSDKRWWDYSDLYKTSNARWRTAMAIGMGITGNFSGNGLQYFALSIYEALGYDTNQQFELNLGCTFMAATGSFFGMSLADVMPRRLVLVCGLFFLSCCLFANGALSHAWATSLGHENLNVARAGVASYFLFNMGGGFTITPMQSVYPSECLSTNARAKGQSVYNFATGIMSFINLYAGPVALANIQYNYVFFFAAFDVFQVIMWYLFAVETLGRTLEELDEIFSAKYPVTASKRKNEAEDVTDDV</sequence>
<evidence type="ECO:0000256" key="8">
    <source>
        <dbReference type="RuleBase" id="RU003346"/>
    </source>
</evidence>
<feature type="transmembrane region" description="Helical" evidence="9">
    <location>
        <begin position="383"/>
        <end position="402"/>
    </location>
</feature>